<gene>
    <name evidence="10" type="primary">amy</name>
    <name evidence="10" type="ORF">GCM10011510_16310</name>
</gene>
<dbReference type="CDD" id="cd11318">
    <property type="entry name" value="AmyAc_bac_fung_AmyA"/>
    <property type="match status" value="1"/>
</dbReference>
<protein>
    <submittedName>
        <fullName evidence="10">Alpha-amylase</fullName>
    </submittedName>
</protein>
<comment type="caution">
    <text evidence="10">The sequence shown here is derived from an EMBL/GenBank/DDBJ whole genome shotgun (WGS) entry which is preliminary data.</text>
</comment>
<dbReference type="Gene3D" id="3.20.20.80">
    <property type="entry name" value="Glycosidases"/>
    <property type="match status" value="1"/>
</dbReference>
<evidence type="ECO:0000256" key="2">
    <source>
        <dbReference type="ARBA" id="ARBA00008061"/>
    </source>
</evidence>
<evidence type="ECO:0000313" key="11">
    <source>
        <dbReference type="Proteomes" id="UP000660801"/>
    </source>
</evidence>
<feature type="binding site" evidence="8">
    <location>
        <position position="239"/>
    </location>
    <ligand>
        <name>Ca(2+)</name>
        <dbReference type="ChEBI" id="CHEBI:29108"/>
        <label>1</label>
    </ligand>
</feature>
<dbReference type="SUPFAM" id="SSF51011">
    <property type="entry name" value="Glycosyl hydrolase domain"/>
    <property type="match status" value="1"/>
</dbReference>
<comment type="similarity">
    <text evidence="2">Belongs to the glycosyl hydrolase 13 family.</text>
</comment>
<dbReference type="RefSeq" id="WP_068992699.1">
    <property type="nucleotide sequence ID" value="NZ_BMJN01000034.1"/>
</dbReference>
<dbReference type="NCBIfam" id="NF006968">
    <property type="entry name" value="PRK09441.1-1"/>
    <property type="match status" value="1"/>
</dbReference>
<feature type="binding site" evidence="8">
    <location>
        <position position="187"/>
    </location>
    <ligand>
        <name>Ca(2+)</name>
        <dbReference type="ChEBI" id="CHEBI:29108"/>
        <label>2</label>
    </ligand>
</feature>
<evidence type="ECO:0000256" key="8">
    <source>
        <dbReference type="PIRSR" id="PIRSR001021-2"/>
    </source>
</evidence>
<dbReference type="NCBIfam" id="NF006971">
    <property type="entry name" value="PRK09441.1-4"/>
    <property type="match status" value="1"/>
</dbReference>
<keyword evidence="8" id="KW-0106">Calcium</keyword>
<dbReference type="GO" id="GO:0005509">
    <property type="term" value="F:calcium ion binding"/>
    <property type="evidence" value="ECO:0007669"/>
    <property type="project" value="InterPro"/>
</dbReference>
<keyword evidence="6" id="KW-0326">Glycosidase</keyword>
<evidence type="ECO:0000256" key="5">
    <source>
        <dbReference type="ARBA" id="ARBA00023277"/>
    </source>
</evidence>
<feature type="domain" description="Glycosyl hydrolase family 13 catalytic" evidence="9">
    <location>
        <begin position="4"/>
        <end position="393"/>
    </location>
</feature>
<keyword evidence="4" id="KW-0378">Hydrolase</keyword>
<feature type="binding site" evidence="8">
    <location>
        <position position="206"/>
    </location>
    <ligand>
        <name>Ca(2+)</name>
        <dbReference type="ChEBI" id="CHEBI:29108"/>
        <label>2</label>
    </ligand>
</feature>
<dbReference type="InterPro" id="IPR017853">
    <property type="entry name" value="GH"/>
</dbReference>
<proteinExistence type="inferred from homology"/>
<keyword evidence="5" id="KW-0119">Carbohydrate metabolism</keyword>
<comment type="cofactor">
    <cofactor evidence="1">
        <name>Ca(2+)</name>
        <dbReference type="ChEBI" id="CHEBI:29108"/>
    </cofactor>
</comment>
<dbReference type="PIRSF" id="PIRSF001021">
    <property type="entry name" value="Alph-amls_thrmst"/>
    <property type="match status" value="1"/>
</dbReference>
<evidence type="ECO:0000256" key="7">
    <source>
        <dbReference type="PIRSR" id="PIRSR001021-1"/>
    </source>
</evidence>
<evidence type="ECO:0000313" key="10">
    <source>
        <dbReference type="EMBL" id="GGE35719.1"/>
    </source>
</evidence>
<evidence type="ECO:0000256" key="4">
    <source>
        <dbReference type="ARBA" id="ARBA00022801"/>
    </source>
</evidence>
<dbReference type="SMART" id="SM00642">
    <property type="entry name" value="Aamy"/>
    <property type="match status" value="1"/>
</dbReference>
<keyword evidence="3 8" id="KW-0479">Metal-binding</keyword>
<dbReference type="Pfam" id="PF00128">
    <property type="entry name" value="Alpha-amylase"/>
    <property type="match status" value="1"/>
</dbReference>
<reference evidence="10" key="1">
    <citation type="journal article" date="2014" name="Int. J. Syst. Evol. Microbiol.">
        <title>Complete genome sequence of Corynebacterium casei LMG S-19264T (=DSM 44701T), isolated from a smear-ripened cheese.</title>
        <authorList>
            <consortium name="US DOE Joint Genome Institute (JGI-PGF)"/>
            <person name="Walter F."/>
            <person name="Albersmeier A."/>
            <person name="Kalinowski J."/>
            <person name="Ruckert C."/>
        </authorList>
    </citation>
    <scope>NUCLEOTIDE SEQUENCE</scope>
    <source>
        <strain evidence="10">CGMCC 1.15533</strain>
    </source>
</reference>
<feature type="binding site" evidence="8">
    <location>
        <position position="198"/>
    </location>
    <ligand>
        <name>Ca(2+)</name>
        <dbReference type="ChEBI" id="CHEBI:29108"/>
        <label>1</label>
    </ligand>
</feature>
<reference evidence="10" key="2">
    <citation type="submission" date="2020-09" db="EMBL/GenBank/DDBJ databases">
        <authorList>
            <person name="Sun Q."/>
            <person name="Zhou Y."/>
        </authorList>
    </citation>
    <scope>NUCLEOTIDE SEQUENCE</scope>
    <source>
        <strain evidence="10">CGMCC 1.15533</strain>
    </source>
</reference>
<dbReference type="InterPro" id="IPR006047">
    <property type="entry name" value="GH13_cat_dom"/>
</dbReference>
<dbReference type="GO" id="GO:0004553">
    <property type="term" value="F:hydrolase activity, hydrolyzing O-glycosyl compounds"/>
    <property type="evidence" value="ECO:0007669"/>
    <property type="project" value="InterPro"/>
</dbReference>
<dbReference type="Pfam" id="PF09154">
    <property type="entry name" value="Alpha-amy_C_pro"/>
    <property type="match status" value="1"/>
</dbReference>
<dbReference type="AlphaFoldDB" id="A0A917EFR7"/>
<dbReference type="Gene3D" id="2.60.40.1180">
    <property type="entry name" value="Golgi alpha-mannosidase II"/>
    <property type="match status" value="1"/>
</dbReference>
<dbReference type="InterPro" id="IPR015237">
    <property type="entry name" value="Alpha-amylase_C_pro"/>
</dbReference>
<dbReference type="Proteomes" id="UP000660801">
    <property type="component" value="Unassembled WGS sequence"/>
</dbReference>
<evidence type="ECO:0000259" key="9">
    <source>
        <dbReference type="SMART" id="SM00642"/>
    </source>
</evidence>
<accession>A0A917EFR7</accession>
<dbReference type="InterPro" id="IPR013780">
    <property type="entry name" value="Glyco_hydro_b"/>
</dbReference>
<organism evidence="10 11">
    <name type="scientific">Streptococcus himalayensis</name>
    <dbReference type="NCBI Taxonomy" id="1888195"/>
    <lineage>
        <taxon>Bacteria</taxon>
        <taxon>Bacillati</taxon>
        <taxon>Bacillota</taxon>
        <taxon>Bacilli</taxon>
        <taxon>Lactobacillales</taxon>
        <taxon>Streptococcaceae</taxon>
        <taxon>Streptococcus</taxon>
    </lineage>
</organism>
<dbReference type="GO" id="GO:0005975">
    <property type="term" value="P:carbohydrate metabolic process"/>
    <property type="evidence" value="ECO:0007669"/>
    <property type="project" value="InterPro"/>
</dbReference>
<dbReference type="EMBL" id="BMJN01000034">
    <property type="protein sequence ID" value="GGE35719.1"/>
    <property type="molecule type" value="Genomic_DNA"/>
</dbReference>
<dbReference type="OrthoDB" id="9805159at2"/>
<dbReference type="NCBIfam" id="NF006969">
    <property type="entry name" value="PRK09441.1-2"/>
    <property type="match status" value="1"/>
</dbReference>
<keyword evidence="11" id="KW-1185">Reference proteome</keyword>
<feature type="binding site" evidence="8">
    <location>
        <position position="103"/>
    </location>
    <ligand>
        <name>Ca(2+)</name>
        <dbReference type="ChEBI" id="CHEBI:29108"/>
        <label>1</label>
    </ligand>
</feature>
<evidence type="ECO:0000256" key="6">
    <source>
        <dbReference type="ARBA" id="ARBA00023295"/>
    </source>
</evidence>
<evidence type="ECO:0000256" key="3">
    <source>
        <dbReference type="ARBA" id="ARBA00022723"/>
    </source>
</evidence>
<feature type="binding site" evidence="8">
    <location>
        <position position="204"/>
    </location>
    <ligand>
        <name>Ca(2+)</name>
        <dbReference type="ChEBI" id="CHEBI:29108"/>
        <label>1</label>
    </ligand>
</feature>
<dbReference type="Gene3D" id="2.40.30.140">
    <property type="match status" value="1"/>
</dbReference>
<dbReference type="SUPFAM" id="SSF51445">
    <property type="entry name" value="(Trans)glycosidases"/>
    <property type="match status" value="1"/>
</dbReference>
<dbReference type="InterPro" id="IPR013776">
    <property type="entry name" value="A-amylase_thermo"/>
</dbReference>
<sequence>MENQTLFQAFEWYIPNDGHHWKRLSELAPALAEKGIRKIWLPPAFKATSSDDVGYGVYDLFDLGEFDQKGTVRTKYGTKDEYISLIQTLKAHAIEPLADLVLNHKAGADHTERFQVVEVDPENRTVELSEAPFEIRGWTHFSFEGRQKVYNDFEWHWYHFTGTDYDAKGQKSGIYLIQGDNKGWADDELVDNENGNYDYLMYADLDFKHPEVVQQIYDWADWFVETTGIAGFRLDAIKHIDSFFMGNFIRDMMEKHGEDFYVFGEFWNSDSQTNTDYLASIDYRFDLVDVRLHHNLFEASEQQADYDLREIFNGTLAQNHPESAVTFVDNHDTQGGQALESTVQEWFKPLAYALILLREEGLPCVFYGDYMGIEGEFAQMSFREILDKLLDIRLQLAYGEQVDYFDDANCIGWVRLGQANTATPIAVLLSNNTATYKRMFVGQEWANQTFTDYLGHIDDVVVIDEEGWGDFPVAPTSVSVWGRGE</sequence>
<feature type="active site" description="Nucleophile" evidence="7">
    <location>
        <position position="235"/>
    </location>
</feature>
<feature type="active site" description="Proton donor" evidence="7">
    <location>
        <position position="265"/>
    </location>
</feature>
<evidence type="ECO:0000256" key="1">
    <source>
        <dbReference type="ARBA" id="ARBA00001913"/>
    </source>
</evidence>
<dbReference type="PANTHER" id="PTHR43447">
    <property type="entry name" value="ALPHA-AMYLASE"/>
    <property type="match status" value="1"/>
</dbReference>
<name>A0A917EFR7_9STRE</name>